<feature type="transmembrane region" description="Helical" evidence="7">
    <location>
        <begin position="166"/>
        <end position="186"/>
    </location>
</feature>
<dbReference type="PATRIC" id="fig|728005.3.peg.40"/>
<feature type="transmembrane region" description="Helical" evidence="7">
    <location>
        <begin position="378"/>
        <end position="397"/>
    </location>
</feature>
<dbReference type="Pfam" id="PF07690">
    <property type="entry name" value="MFS_1"/>
    <property type="match status" value="1"/>
</dbReference>
<keyword evidence="3" id="KW-1003">Cell membrane</keyword>
<dbReference type="EMBL" id="FOMB01000013">
    <property type="protein sequence ID" value="SFC87896.1"/>
    <property type="molecule type" value="Genomic_DNA"/>
</dbReference>
<comment type="subcellular location">
    <subcellularLocation>
        <location evidence="1">Cell membrane</location>
        <topology evidence="1">Multi-pass membrane protein</topology>
    </subcellularLocation>
</comment>
<dbReference type="AlphaFoldDB" id="A0A0F5Q1A5"/>
<evidence type="ECO:0000256" key="1">
    <source>
        <dbReference type="ARBA" id="ARBA00004651"/>
    </source>
</evidence>
<feature type="transmembrane region" description="Helical" evidence="7">
    <location>
        <begin position="273"/>
        <end position="291"/>
    </location>
</feature>
<dbReference type="GO" id="GO:0016020">
    <property type="term" value="C:membrane"/>
    <property type="evidence" value="ECO:0007669"/>
    <property type="project" value="UniProtKB-SubCell"/>
</dbReference>
<dbReference type="OrthoDB" id="9812221at2"/>
<dbReference type="InterPro" id="IPR011701">
    <property type="entry name" value="MFS"/>
</dbReference>
<feature type="transmembrane region" description="Helical" evidence="7">
    <location>
        <begin position="79"/>
        <end position="97"/>
    </location>
</feature>
<feature type="transmembrane region" description="Helical" evidence="7">
    <location>
        <begin position="207"/>
        <end position="234"/>
    </location>
</feature>
<dbReference type="Gene3D" id="1.20.1720.10">
    <property type="entry name" value="Multidrug resistance protein D"/>
    <property type="match status" value="1"/>
</dbReference>
<keyword evidence="5 7" id="KW-1133">Transmembrane helix</keyword>
<dbReference type="InterPro" id="IPR036259">
    <property type="entry name" value="MFS_trans_sf"/>
</dbReference>
<dbReference type="Proteomes" id="UP000182258">
    <property type="component" value="Unassembled WGS sequence"/>
</dbReference>
<evidence type="ECO:0000256" key="5">
    <source>
        <dbReference type="ARBA" id="ARBA00022989"/>
    </source>
</evidence>
<dbReference type="PANTHER" id="PTHR42718">
    <property type="entry name" value="MAJOR FACILITATOR SUPERFAMILY MULTIDRUG TRANSPORTER MFSC"/>
    <property type="match status" value="1"/>
</dbReference>
<dbReference type="PANTHER" id="PTHR42718:SF46">
    <property type="entry name" value="BLR6921 PROTEIN"/>
    <property type="match status" value="1"/>
</dbReference>
<dbReference type="CDD" id="cd17321">
    <property type="entry name" value="MFS_MMR_MDR_like"/>
    <property type="match status" value="1"/>
</dbReference>
<dbReference type="GO" id="GO:0022857">
    <property type="term" value="F:transmembrane transporter activity"/>
    <property type="evidence" value="ECO:0007669"/>
    <property type="project" value="InterPro"/>
</dbReference>
<dbReference type="InterPro" id="IPR020846">
    <property type="entry name" value="MFS_dom"/>
</dbReference>
<keyword evidence="2" id="KW-0813">Transport</keyword>
<keyword evidence="6 7" id="KW-0472">Membrane</keyword>
<feature type="transmembrane region" description="Helical" evidence="7">
    <location>
        <begin position="103"/>
        <end position="124"/>
    </location>
</feature>
<dbReference type="EMBL" id="LAPV01000010">
    <property type="protein sequence ID" value="KKC34697.1"/>
    <property type="molecule type" value="Genomic_DNA"/>
</dbReference>
<feature type="transmembrane region" description="Helical" evidence="7">
    <location>
        <begin position="136"/>
        <end position="160"/>
    </location>
</feature>
<keyword evidence="11" id="KW-1185">Reference proteome</keyword>
<evidence type="ECO:0000256" key="6">
    <source>
        <dbReference type="ARBA" id="ARBA00023136"/>
    </source>
</evidence>
<feature type="transmembrane region" description="Helical" evidence="7">
    <location>
        <begin position="335"/>
        <end position="358"/>
    </location>
</feature>
<evidence type="ECO:0000313" key="9">
    <source>
        <dbReference type="EMBL" id="KKC34697.1"/>
    </source>
</evidence>
<feature type="domain" description="Major facilitator superfamily (MFS) profile" evidence="8">
    <location>
        <begin position="12"/>
        <end position="404"/>
    </location>
</feature>
<protein>
    <submittedName>
        <fullName evidence="9">MFS transporter</fullName>
    </submittedName>
    <submittedName>
        <fullName evidence="10">Predicted arabinose efflux permease, MFS family</fullName>
    </submittedName>
</protein>
<evidence type="ECO:0000256" key="2">
    <source>
        <dbReference type="ARBA" id="ARBA00022448"/>
    </source>
</evidence>
<evidence type="ECO:0000259" key="8">
    <source>
        <dbReference type="PROSITE" id="PS50850"/>
    </source>
</evidence>
<feature type="transmembrane region" description="Helical" evidence="7">
    <location>
        <begin position="240"/>
        <end position="261"/>
    </location>
</feature>
<dbReference type="STRING" id="728005.SAMN04488059_11377"/>
<feature type="transmembrane region" description="Helical" evidence="7">
    <location>
        <begin position="50"/>
        <end position="67"/>
    </location>
</feature>
<name>A0A0F5Q1A5_9HYPH</name>
<accession>A0A0F5Q1A5</accession>
<evidence type="ECO:0000256" key="3">
    <source>
        <dbReference type="ARBA" id="ARBA00022475"/>
    </source>
</evidence>
<dbReference type="SUPFAM" id="SSF103473">
    <property type="entry name" value="MFS general substrate transporter"/>
    <property type="match status" value="1"/>
</dbReference>
<evidence type="ECO:0000256" key="4">
    <source>
        <dbReference type="ARBA" id="ARBA00022692"/>
    </source>
</evidence>
<evidence type="ECO:0000313" key="12">
    <source>
        <dbReference type="Proteomes" id="UP000182258"/>
    </source>
</evidence>
<evidence type="ECO:0000313" key="10">
    <source>
        <dbReference type="EMBL" id="SFC87896.1"/>
    </source>
</evidence>
<proteinExistence type="predicted"/>
<reference evidence="9 11" key="1">
    <citation type="submission" date="2015-03" db="EMBL/GenBank/DDBJ databases">
        <authorList>
            <person name="Lepp D."/>
            <person name="Hassan Y.I."/>
            <person name="Li X.-Z."/>
            <person name="Zhou T."/>
        </authorList>
    </citation>
    <scope>NUCLEOTIDE SEQUENCE [LARGE SCALE GENOMIC DNA]</scope>
    <source>
        <strain evidence="9 11">Cr7-05</strain>
    </source>
</reference>
<dbReference type="PRINTS" id="PR01036">
    <property type="entry name" value="TCRTETB"/>
</dbReference>
<organism evidence="10 12">
    <name type="scientific">Devosia psychrophila</name>
    <dbReference type="NCBI Taxonomy" id="728005"/>
    <lineage>
        <taxon>Bacteria</taxon>
        <taxon>Pseudomonadati</taxon>
        <taxon>Pseudomonadota</taxon>
        <taxon>Alphaproteobacteria</taxon>
        <taxon>Hyphomicrobiales</taxon>
        <taxon>Devosiaceae</taxon>
        <taxon>Devosia</taxon>
    </lineage>
</organism>
<dbReference type="Proteomes" id="UP000033519">
    <property type="component" value="Unassembled WGS sequence"/>
</dbReference>
<keyword evidence="4 7" id="KW-0812">Transmembrane</keyword>
<dbReference type="PROSITE" id="PS50850">
    <property type="entry name" value="MFS"/>
    <property type="match status" value="1"/>
</dbReference>
<sequence length="410" mass="41097">MTEMALKDRRGAGAALALVMLLGSLGTSIANIALPTLSAGFEVPFYQVQWVLIAYLAALTLCAVIAGRLGDQHGKKRMVISGLAIFCAGSLACGIASSLPLLVAARVLQGIGAAFMVTLSMALVRQSNSGASVGRGLGLLGAMSALGTALGPSLGGLLLSTTGWRGIFLCLVPLGIVACWLVIRILPDDAGQSRVKRGGGWSVTSGMLRGMACNFLVAGVMMTTLVVGPFYLSIGLGLDSLATGLAMTVGPALSIVTGLPLGHGVDRWGTRRAVLAGLGAMGIGSIGLAVLPQALGLFGYLAAIAVLTPGYQLVQAGNAAATMEAAGDNRRGTAAGLLALSRNLGLILGASVMGAVFALGGGTAELAALTPAAVGDGLQLAFAVSASMIAVAFWLSWNKSEPVQTHGATG</sequence>
<evidence type="ECO:0000256" key="7">
    <source>
        <dbReference type="SAM" id="Phobius"/>
    </source>
</evidence>
<feature type="transmembrane region" description="Helical" evidence="7">
    <location>
        <begin position="297"/>
        <end position="314"/>
    </location>
</feature>
<gene>
    <name evidence="10" type="ORF">SAMN04488059_11377</name>
    <name evidence="9" type="ORF">WH91_01465</name>
</gene>
<evidence type="ECO:0000313" key="11">
    <source>
        <dbReference type="Proteomes" id="UP000033519"/>
    </source>
</evidence>
<reference evidence="10 12" key="2">
    <citation type="submission" date="2016-10" db="EMBL/GenBank/DDBJ databases">
        <authorList>
            <person name="de Groot N.N."/>
        </authorList>
    </citation>
    <scope>NUCLEOTIDE SEQUENCE [LARGE SCALE GENOMIC DNA]</scope>
    <source>
        <strain evidence="10 12">CGMCC 1.10210</strain>
    </source>
</reference>